<evidence type="ECO:0000256" key="1">
    <source>
        <dbReference type="ARBA" id="ARBA00022729"/>
    </source>
</evidence>
<dbReference type="InterPro" id="IPR003410">
    <property type="entry name" value="HYR_dom"/>
</dbReference>
<dbReference type="PANTHER" id="PTHR24273:SF32">
    <property type="entry name" value="HYALIN"/>
    <property type="match status" value="1"/>
</dbReference>
<sequence>MDKKIRFSISKFSLISFLLLGFLAISTNLNAQCTSQEYNPAECDQIAIDRINSYRSDLIADRANKAQASDIYYLQSDNVTFLDDFDNTQIMNSAYGAGNWTKATYQALNPTTVFVSTTTVVFMDGSGDQVTAFQDFLTANTALIETWVNNGGVILINAAPSPASPNVDLGFDGTQLISNTFIGSADVVNTNFPAFVGPNTPTVTPMGGAFYANARVQGPGLTTIMSDQLNNSNIVLAEKNLGLGKVLFGGMTRNSFHSPFTESRNWRVNLFIYMFDSVIQEPTIECPDDVNVSSDADACGAVVTFNPATAEDIQDGTLITVQTQGPASGSLFPLGETTVSFSATDGDNNTVACSFTVTVTDNVAPVVITQDFVAVLDENGTASINVSDIDNGSSDNCAVDELSVDVSDFTCDDIGDNVVTLSATDVNGNTSSQTAVVTVEDVTAPFASVIQSLVFDLDENGEVTINPTVFDDGSTDNCNELFFSIPQTVYTCADVGLNTMTLTVADASGNETNVDVDFTIEDNIIPTVITQDITISLDANGQAAIDPQDVNNGSFDNCDSLNFQLNINSFDCSNIGDNVVTLTIFDANANSSESDAIVTVVDDLAPVIISTSATLALDENGEATLDAANLDVASFDNCGIADVSVDNDSFDCDDVGTNSVILSVTDVNGNTSTTSVEITIEDNIAPTFDADTLPVDQTVNYTTDTGYEVLDFTQNITGTDNCGVDSITQDVAAGTELLMGVYVITITITDDNGNTTLYTFELTVEEDLGIQDSTSVVFSIYPNPTHGELNITSEDEIARVQVFDLTGKRIQFNAGIPLDVSMLQAGVYVIKVESNERSAFKRFIKK</sequence>
<feature type="chain" id="PRO_5045979990" description="HYR domain-containing protein" evidence="3">
    <location>
        <begin position="32"/>
        <end position="846"/>
    </location>
</feature>
<dbReference type="PANTHER" id="PTHR24273">
    <property type="entry name" value="FI04643P-RELATED"/>
    <property type="match status" value="1"/>
</dbReference>
<evidence type="ECO:0000256" key="2">
    <source>
        <dbReference type="ARBA" id="ARBA00022737"/>
    </source>
</evidence>
<organism evidence="5 6">
    <name type="scientific">Gangjinia marincola</name>
    <dbReference type="NCBI Taxonomy" id="578463"/>
    <lineage>
        <taxon>Bacteria</taxon>
        <taxon>Pseudomonadati</taxon>
        <taxon>Bacteroidota</taxon>
        <taxon>Flavobacteriia</taxon>
        <taxon>Flavobacteriales</taxon>
        <taxon>Flavobacteriaceae</taxon>
        <taxon>Gangjinia</taxon>
    </lineage>
</organism>
<evidence type="ECO:0000256" key="3">
    <source>
        <dbReference type="SAM" id="SignalP"/>
    </source>
</evidence>
<accession>A0ABN1ME39</accession>
<dbReference type="EMBL" id="BAAAFG010000002">
    <property type="protein sequence ID" value="GAA0871354.1"/>
    <property type="molecule type" value="Genomic_DNA"/>
</dbReference>
<gene>
    <name evidence="5" type="ORF">GCM10009117_05000</name>
</gene>
<dbReference type="NCBIfam" id="TIGR04183">
    <property type="entry name" value="Por_Secre_tail"/>
    <property type="match status" value="1"/>
</dbReference>
<keyword evidence="6" id="KW-1185">Reference proteome</keyword>
<proteinExistence type="predicted"/>
<keyword evidence="1 3" id="KW-0732">Signal</keyword>
<comment type="caution">
    <text evidence="5">The sequence shown here is derived from an EMBL/GenBank/DDBJ whole genome shotgun (WGS) entry which is preliminary data.</text>
</comment>
<dbReference type="InterPro" id="IPR026444">
    <property type="entry name" value="Secre_tail"/>
</dbReference>
<reference evidence="5 6" key="1">
    <citation type="journal article" date="2019" name="Int. J. Syst. Evol. Microbiol.">
        <title>The Global Catalogue of Microorganisms (GCM) 10K type strain sequencing project: providing services to taxonomists for standard genome sequencing and annotation.</title>
        <authorList>
            <consortium name="The Broad Institute Genomics Platform"/>
            <consortium name="The Broad Institute Genome Sequencing Center for Infectious Disease"/>
            <person name="Wu L."/>
            <person name="Ma J."/>
        </authorList>
    </citation>
    <scope>NUCLEOTIDE SEQUENCE [LARGE SCALE GENOMIC DNA]</scope>
    <source>
        <strain evidence="5 6">JCM 16082</strain>
    </source>
</reference>
<feature type="domain" description="HYR" evidence="4">
    <location>
        <begin position="277"/>
        <end position="361"/>
    </location>
</feature>
<feature type="signal peptide" evidence="3">
    <location>
        <begin position="1"/>
        <end position="31"/>
    </location>
</feature>
<dbReference type="Pfam" id="PF18962">
    <property type="entry name" value="Por_Secre_tail"/>
    <property type="match status" value="1"/>
</dbReference>
<evidence type="ECO:0000313" key="6">
    <source>
        <dbReference type="Proteomes" id="UP001500507"/>
    </source>
</evidence>
<dbReference type="Proteomes" id="UP001500507">
    <property type="component" value="Unassembled WGS sequence"/>
</dbReference>
<evidence type="ECO:0000313" key="5">
    <source>
        <dbReference type="EMBL" id="GAA0871354.1"/>
    </source>
</evidence>
<evidence type="ECO:0000259" key="4">
    <source>
        <dbReference type="PROSITE" id="PS50825"/>
    </source>
</evidence>
<name>A0ABN1ME39_9FLAO</name>
<keyword evidence="2" id="KW-0677">Repeat</keyword>
<dbReference type="PROSITE" id="PS50825">
    <property type="entry name" value="HYR"/>
    <property type="match status" value="1"/>
</dbReference>
<protein>
    <recommendedName>
        <fullName evidence="4">HYR domain-containing protein</fullName>
    </recommendedName>
</protein>
<dbReference type="Pfam" id="PF02494">
    <property type="entry name" value="HYR"/>
    <property type="match status" value="1"/>
</dbReference>
<dbReference type="RefSeq" id="WP_343763409.1">
    <property type="nucleotide sequence ID" value="NZ_BAAAFG010000002.1"/>
</dbReference>